<dbReference type="SUPFAM" id="SSF81901">
    <property type="entry name" value="HCP-like"/>
    <property type="match status" value="1"/>
</dbReference>
<evidence type="ECO:0000256" key="1">
    <source>
        <dbReference type="SAM" id="SignalP"/>
    </source>
</evidence>
<dbReference type="InterPro" id="IPR036249">
    <property type="entry name" value="Thioredoxin-like_sf"/>
</dbReference>
<dbReference type="Gene3D" id="3.40.30.10">
    <property type="entry name" value="Glutaredoxin"/>
    <property type="match status" value="1"/>
</dbReference>
<dbReference type="Proteomes" id="UP000501128">
    <property type="component" value="Chromosome"/>
</dbReference>
<accession>A0A7L5DGZ1</accession>
<name>A0A7L5DGZ1_9BACT</name>
<feature type="signal peptide" evidence="1">
    <location>
        <begin position="1"/>
        <end position="20"/>
    </location>
</feature>
<evidence type="ECO:0000259" key="2">
    <source>
        <dbReference type="PROSITE" id="PS51352"/>
    </source>
</evidence>
<dbReference type="PROSITE" id="PS51352">
    <property type="entry name" value="THIOREDOXIN_2"/>
    <property type="match status" value="1"/>
</dbReference>
<keyword evidence="1" id="KW-0732">Signal</keyword>
<feature type="domain" description="Thioredoxin" evidence="2">
    <location>
        <begin position="14"/>
        <end position="146"/>
    </location>
</feature>
<dbReference type="SUPFAM" id="SSF52833">
    <property type="entry name" value="Thioredoxin-like"/>
    <property type="match status" value="1"/>
</dbReference>
<evidence type="ECO:0000313" key="3">
    <source>
        <dbReference type="EMBL" id="QJD77255.1"/>
    </source>
</evidence>
<dbReference type="KEGG" id="srho:HH216_01575"/>
<feature type="chain" id="PRO_5029541115" evidence="1">
    <location>
        <begin position="21"/>
        <end position="452"/>
    </location>
</feature>
<protein>
    <submittedName>
        <fullName evidence="3">DUF255 domain-containing protein</fullName>
    </submittedName>
</protein>
<reference evidence="3 4" key="1">
    <citation type="submission" date="2020-04" db="EMBL/GenBank/DDBJ databases">
        <title>Genome sequencing of novel species.</title>
        <authorList>
            <person name="Heo J."/>
            <person name="Kim S.-J."/>
            <person name="Kim J.-S."/>
            <person name="Hong S.-B."/>
            <person name="Kwon S.-W."/>
        </authorList>
    </citation>
    <scope>NUCLEOTIDE SEQUENCE [LARGE SCALE GENOMIC DNA]</scope>
    <source>
        <strain evidence="3 4">CJU-R4</strain>
    </source>
</reference>
<dbReference type="EMBL" id="CP051677">
    <property type="protein sequence ID" value="QJD77255.1"/>
    <property type="molecule type" value="Genomic_DNA"/>
</dbReference>
<dbReference type="InterPro" id="IPR013766">
    <property type="entry name" value="Thioredoxin_domain"/>
</dbReference>
<gene>
    <name evidence="3" type="ORF">HH216_01575</name>
</gene>
<keyword evidence="4" id="KW-1185">Reference proteome</keyword>
<sequence length="452" mass="50022">MKTMLLSLGLCLALTVARSAVPCTDEPAGIKFFTGSWKAVLAEAKRQNKPVFVDIYTTWCGPCKLMAKEAFPNPKVGEKFNTSFVSYQIDAEKGEGIEVAKKYAVDAYPTALYVSASGDLIHRAVGYGGIKGMMEEAEKAVSASKESGSISEMDKQFADGKRDTDFLATYLQKRAKVGMPSPEALDAYLKAVPESDWSSDRNTEIIMGNLTSANAKGYSFLLSRLPSMRMSPAGRPLMMSLQKAVQADFRQAAQQKDETQLEQTIKHNAEFMNAMRPQSEAALKQIADSQRMRFYQQTGNYDKYRPLAVAEATKLMDIPADSVKARNELGLKRFQLQTAMMPDSVKNSAGFKKYAESMKAAETERVAMGLNSLAWAYYQSMPDKKDLAQALSWSAKSLEYKRIPIYLDTYAHLLGKLGRKDEALKTEQEALDKAKAAGEDVADYEKGIAEMK</sequence>
<evidence type="ECO:0000313" key="4">
    <source>
        <dbReference type="Proteomes" id="UP000501128"/>
    </source>
</evidence>
<dbReference type="AlphaFoldDB" id="A0A7L5DGZ1"/>
<organism evidence="3 4">
    <name type="scientific">Spirosoma rhododendri</name>
    <dbReference type="NCBI Taxonomy" id="2728024"/>
    <lineage>
        <taxon>Bacteria</taxon>
        <taxon>Pseudomonadati</taxon>
        <taxon>Bacteroidota</taxon>
        <taxon>Cytophagia</taxon>
        <taxon>Cytophagales</taxon>
        <taxon>Cytophagaceae</taxon>
        <taxon>Spirosoma</taxon>
    </lineage>
</organism>
<proteinExistence type="predicted"/>
<dbReference type="Pfam" id="PF13899">
    <property type="entry name" value="Thioredoxin_7"/>
    <property type="match status" value="1"/>
</dbReference>